<sequence length="221" mass="22999">MFILASPMYYFMTYLQIMKPFKTNGWRYWEKMYSNSPEQEWCSWGSAYNLASLAVQASGGATASSTEASGSMATTTSTASSGRTMGLDVSVPKAAATGGAHGLGWGNTGLNFHAGWDQVVSALLSITPGIAQSSMNAPPPPSFVTPSSTSKCSHSDMVLSSNTTQTLASQVGSANANKKPRLSACGGSPISRVASNWTSSKAAKDAASTAAFMNLQGSINH</sequence>
<dbReference type="GeneID" id="64637446"/>
<evidence type="ECO:0000256" key="1">
    <source>
        <dbReference type="SAM" id="MobiDB-lite"/>
    </source>
</evidence>
<organism evidence="2 3">
    <name type="scientific">Suillus subaureus</name>
    <dbReference type="NCBI Taxonomy" id="48587"/>
    <lineage>
        <taxon>Eukaryota</taxon>
        <taxon>Fungi</taxon>
        <taxon>Dikarya</taxon>
        <taxon>Basidiomycota</taxon>
        <taxon>Agaricomycotina</taxon>
        <taxon>Agaricomycetes</taxon>
        <taxon>Agaricomycetidae</taxon>
        <taxon>Boletales</taxon>
        <taxon>Suillineae</taxon>
        <taxon>Suillaceae</taxon>
        <taxon>Suillus</taxon>
    </lineage>
</organism>
<evidence type="ECO:0000313" key="3">
    <source>
        <dbReference type="Proteomes" id="UP000807769"/>
    </source>
</evidence>
<dbReference type="RefSeq" id="XP_041198269.1">
    <property type="nucleotide sequence ID" value="XM_041343430.1"/>
</dbReference>
<gene>
    <name evidence="2" type="ORF">BJ212DRAFT_534863</name>
</gene>
<keyword evidence="3" id="KW-1185">Reference proteome</keyword>
<name>A0A9P7EL70_9AGAM</name>
<dbReference type="AlphaFoldDB" id="A0A9P7EL70"/>
<evidence type="ECO:0000313" key="2">
    <source>
        <dbReference type="EMBL" id="KAG1824552.1"/>
    </source>
</evidence>
<dbReference type="EMBL" id="JABBWG010000003">
    <property type="protein sequence ID" value="KAG1824552.1"/>
    <property type="molecule type" value="Genomic_DNA"/>
</dbReference>
<dbReference type="OrthoDB" id="2687617at2759"/>
<comment type="caution">
    <text evidence="2">The sequence shown here is derived from an EMBL/GenBank/DDBJ whole genome shotgun (WGS) entry which is preliminary data.</text>
</comment>
<accession>A0A9P7EL70</accession>
<reference evidence="2" key="1">
    <citation type="journal article" date="2020" name="New Phytol.">
        <title>Comparative genomics reveals dynamic genome evolution in host specialist ectomycorrhizal fungi.</title>
        <authorList>
            <person name="Lofgren L.A."/>
            <person name="Nguyen N.H."/>
            <person name="Vilgalys R."/>
            <person name="Ruytinx J."/>
            <person name="Liao H.L."/>
            <person name="Branco S."/>
            <person name="Kuo A."/>
            <person name="LaButti K."/>
            <person name="Lipzen A."/>
            <person name="Andreopoulos W."/>
            <person name="Pangilinan J."/>
            <person name="Riley R."/>
            <person name="Hundley H."/>
            <person name="Na H."/>
            <person name="Barry K."/>
            <person name="Grigoriev I.V."/>
            <person name="Stajich J.E."/>
            <person name="Kennedy P.G."/>
        </authorList>
    </citation>
    <scope>NUCLEOTIDE SEQUENCE</scope>
    <source>
        <strain evidence="2">MN1</strain>
    </source>
</reference>
<dbReference type="Proteomes" id="UP000807769">
    <property type="component" value="Unassembled WGS sequence"/>
</dbReference>
<feature type="compositionally biased region" description="Low complexity" evidence="1">
    <location>
        <begin position="63"/>
        <end position="82"/>
    </location>
</feature>
<protein>
    <submittedName>
        <fullName evidence="2">Uncharacterized protein</fullName>
    </submittedName>
</protein>
<feature type="region of interest" description="Disordered" evidence="1">
    <location>
        <begin position="63"/>
        <end position="84"/>
    </location>
</feature>
<proteinExistence type="predicted"/>